<dbReference type="Proteomes" id="UP000504607">
    <property type="component" value="Chromosome 2"/>
</dbReference>
<name>A0A6I9QRF0_ELAGV</name>
<sequence>MAAERAWEATPPPVIGKAGSYTVFLTPPATPNPSEAPRSPVPSPGSNPSSGPRKVAPLPPKSPPSPPPPSPVQVPPLNFEKPRTESSGSAFGFFWDAVAKVQDVHSRLDEYLANVLGLDQSKYQWALNDYYENKGAVKESGKAKGLVTKQQVV</sequence>
<feature type="compositionally biased region" description="Pro residues" evidence="1">
    <location>
        <begin position="57"/>
        <end position="74"/>
    </location>
</feature>
<reference evidence="3" key="1">
    <citation type="submission" date="2025-08" db="UniProtKB">
        <authorList>
            <consortium name="RefSeq"/>
        </authorList>
    </citation>
    <scope>IDENTIFICATION</scope>
</reference>
<dbReference type="RefSeq" id="XP_010913677.1">
    <property type="nucleotide sequence ID" value="XM_010915375.2"/>
</dbReference>
<proteinExistence type="predicted"/>
<feature type="region of interest" description="Disordered" evidence="1">
    <location>
        <begin position="1"/>
        <end position="84"/>
    </location>
</feature>
<gene>
    <name evidence="3" type="primary">LOC105039275</name>
</gene>
<dbReference type="PANTHER" id="PTHR37376">
    <property type="entry name" value="EXPRESSED PROTEIN"/>
    <property type="match status" value="1"/>
</dbReference>
<evidence type="ECO:0000313" key="3">
    <source>
        <dbReference type="RefSeq" id="XP_010913677.1"/>
    </source>
</evidence>
<evidence type="ECO:0000313" key="2">
    <source>
        <dbReference type="Proteomes" id="UP000504607"/>
    </source>
</evidence>
<dbReference type="KEGG" id="egu:105039275"/>
<dbReference type="GeneID" id="105039275"/>
<evidence type="ECO:0000256" key="1">
    <source>
        <dbReference type="SAM" id="MobiDB-lite"/>
    </source>
</evidence>
<protein>
    <submittedName>
        <fullName evidence="3">Anther-specific proline-rich protein APG</fullName>
    </submittedName>
</protein>
<keyword evidence="2" id="KW-1185">Reference proteome</keyword>
<accession>A0A6I9QRF0</accession>
<dbReference type="AlphaFoldDB" id="A0A6I9QRF0"/>
<feature type="compositionally biased region" description="Low complexity" evidence="1">
    <location>
        <begin position="46"/>
        <end position="56"/>
    </location>
</feature>
<dbReference type="OrthoDB" id="45963at2759"/>
<dbReference type="FunCoup" id="A0A6I9QRF0">
    <property type="interactions" value="2510"/>
</dbReference>
<dbReference type="PANTHER" id="PTHR37376:SF1">
    <property type="entry name" value="EXPRESSED PROTEIN"/>
    <property type="match status" value="1"/>
</dbReference>
<organism evidence="2 3">
    <name type="scientific">Elaeis guineensis var. tenera</name>
    <name type="common">Oil palm</name>
    <dbReference type="NCBI Taxonomy" id="51953"/>
    <lineage>
        <taxon>Eukaryota</taxon>
        <taxon>Viridiplantae</taxon>
        <taxon>Streptophyta</taxon>
        <taxon>Embryophyta</taxon>
        <taxon>Tracheophyta</taxon>
        <taxon>Spermatophyta</taxon>
        <taxon>Magnoliopsida</taxon>
        <taxon>Liliopsida</taxon>
        <taxon>Arecaceae</taxon>
        <taxon>Arecoideae</taxon>
        <taxon>Cocoseae</taxon>
        <taxon>Elaeidinae</taxon>
        <taxon>Elaeis</taxon>
    </lineage>
</organism>
<dbReference type="InParanoid" id="A0A6I9QRF0"/>